<name>A0A6T6DKH9_9STRA</name>
<dbReference type="PANTHER" id="PTHR45672:SF3">
    <property type="entry name" value="THIOREDOXIN DOMAIN-CONTAINING PROTEIN 5"/>
    <property type="match status" value="1"/>
</dbReference>
<dbReference type="EMBL" id="HBEF01000043">
    <property type="protein sequence ID" value="CAD8327937.1"/>
    <property type="molecule type" value="Transcribed_RNA"/>
</dbReference>
<dbReference type="Gene3D" id="3.40.30.10">
    <property type="entry name" value="Glutaredoxin"/>
    <property type="match status" value="1"/>
</dbReference>
<organism evidence="6">
    <name type="scientific">Craspedostauros australis</name>
    <dbReference type="NCBI Taxonomy" id="1486917"/>
    <lineage>
        <taxon>Eukaryota</taxon>
        <taxon>Sar</taxon>
        <taxon>Stramenopiles</taxon>
        <taxon>Ochrophyta</taxon>
        <taxon>Bacillariophyta</taxon>
        <taxon>Bacillariophyceae</taxon>
        <taxon>Bacillariophycidae</taxon>
        <taxon>Naviculales</taxon>
        <taxon>Naviculaceae</taxon>
        <taxon>Craspedostauros</taxon>
    </lineage>
</organism>
<dbReference type="CDD" id="cd02961">
    <property type="entry name" value="PDI_a_family"/>
    <property type="match status" value="1"/>
</dbReference>
<protein>
    <recommendedName>
        <fullName evidence="4">Thioredoxin domain-containing protein</fullName>
    </recommendedName>
</protein>
<reference evidence="6" key="1">
    <citation type="submission" date="2021-01" db="EMBL/GenBank/DDBJ databases">
        <authorList>
            <person name="Corre E."/>
            <person name="Pelletier E."/>
            <person name="Niang G."/>
            <person name="Scheremetjew M."/>
            <person name="Finn R."/>
            <person name="Kale V."/>
            <person name="Holt S."/>
            <person name="Cochrane G."/>
            <person name="Meng A."/>
            <person name="Brown T."/>
            <person name="Cohen L."/>
        </authorList>
    </citation>
    <scope>NUCLEOTIDE SEQUENCE</scope>
    <source>
        <strain evidence="6">CCMP3328</strain>
    </source>
</reference>
<gene>
    <name evidence="5" type="ORF">CAUS1442_LOCUS32</name>
    <name evidence="6" type="ORF">CAUS1442_LOCUS33</name>
</gene>
<keyword evidence="2 3" id="KW-0732">Signal</keyword>
<dbReference type="EMBL" id="HBEF01000044">
    <property type="protein sequence ID" value="CAD8327938.1"/>
    <property type="molecule type" value="Transcribed_RNA"/>
</dbReference>
<evidence type="ECO:0000256" key="3">
    <source>
        <dbReference type="SAM" id="SignalP"/>
    </source>
</evidence>
<dbReference type="GO" id="GO:0006457">
    <property type="term" value="P:protein folding"/>
    <property type="evidence" value="ECO:0007669"/>
    <property type="project" value="TreeGrafter"/>
</dbReference>
<feature type="chain" id="PRO_5035584835" description="Thioredoxin domain-containing protein" evidence="3">
    <location>
        <begin position="23"/>
        <end position="229"/>
    </location>
</feature>
<dbReference type="GO" id="GO:0005783">
    <property type="term" value="C:endoplasmic reticulum"/>
    <property type="evidence" value="ECO:0007669"/>
    <property type="project" value="TreeGrafter"/>
</dbReference>
<sequence>MMNSIRTFAAAVLLAAIPQASAGLVVLTNENYETATYGKSVFMKFYAPWCSHCREMADSWIQLAEDYEGHDVALIAEIDCTSDGGQVLCEDFEVQSFPTLLYGDPMSPETYDGKRDYDAMAEFAKNNINTRICSYFMKLNCNDEELELLDKLDAMSEDDLEGMAVKVETDVKEAEAAFDDQVGKLQVQYDELVAAFNQNLERIKQDSHYKYVEQILSSRFVPDSGKDEL</sequence>
<dbReference type="InterPro" id="IPR013766">
    <property type="entry name" value="Thioredoxin_domain"/>
</dbReference>
<dbReference type="InterPro" id="IPR051063">
    <property type="entry name" value="PDI"/>
</dbReference>
<accession>A0A6T6DKH9</accession>
<proteinExistence type="inferred from homology"/>
<evidence type="ECO:0000256" key="1">
    <source>
        <dbReference type="ARBA" id="ARBA00006347"/>
    </source>
</evidence>
<dbReference type="PANTHER" id="PTHR45672">
    <property type="entry name" value="PROTEIN DISULFIDE-ISOMERASE C17H9.14C-RELATED"/>
    <property type="match status" value="1"/>
</dbReference>
<feature type="domain" description="Thioredoxin" evidence="4">
    <location>
        <begin position="11"/>
        <end position="129"/>
    </location>
</feature>
<evidence type="ECO:0000259" key="4">
    <source>
        <dbReference type="PROSITE" id="PS51352"/>
    </source>
</evidence>
<comment type="similarity">
    <text evidence="1">Belongs to the protein disulfide isomerase family.</text>
</comment>
<evidence type="ECO:0000313" key="5">
    <source>
        <dbReference type="EMBL" id="CAD8327937.1"/>
    </source>
</evidence>
<dbReference type="GO" id="GO:0003756">
    <property type="term" value="F:protein disulfide isomerase activity"/>
    <property type="evidence" value="ECO:0007669"/>
    <property type="project" value="TreeGrafter"/>
</dbReference>
<dbReference type="AlphaFoldDB" id="A0A6T6DKH9"/>
<evidence type="ECO:0000313" key="6">
    <source>
        <dbReference type="EMBL" id="CAD8327938.1"/>
    </source>
</evidence>
<evidence type="ECO:0000256" key="2">
    <source>
        <dbReference type="ARBA" id="ARBA00022729"/>
    </source>
</evidence>
<dbReference type="PROSITE" id="PS51352">
    <property type="entry name" value="THIOREDOXIN_2"/>
    <property type="match status" value="1"/>
</dbReference>
<feature type="signal peptide" evidence="3">
    <location>
        <begin position="1"/>
        <end position="22"/>
    </location>
</feature>
<dbReference type="SUPFAM" id="SSF52833">
    <property type="entry name" value="Thioredoxin-like"/>
    <property type="match status" value="1"/>
</dbReference>
<dbReference type="Pfam" id="PF00085">
    <property type="entry name" value="Thioredoxin"/>
    <property type="match status" value="1"/>
</dbReference>
<dbReference type="InterPro" id="IPR036249">
    <property type="entry name" value="Thioredoxin-like_sf"/>
</dbReference>